<protein>
    <submittedName>
        <fullName evidence="1">Uncharacterized protein</fullName>
    </submittedName>
</protein>
<dbReference type="Gene3D" id="2.60.120.430">
    <property type="entry name" value="Galactose-binding lectin"/>
    <property type="match status" value="1"/>
</dbReference>
<dbReference type="Gene3D" id="3.40.50.1820">
    <property type="entry name" value="alpha/beta hydrolase"/>
    <property type="match status" value="1"/>
</dbReference>
<dbReference type="KEGG" id="cmah:C1I91_13320"/>
<dbReference type="InterPro" id="IPR029058">
    <property type="entry name" value="AB_hydrolase_fold"/>
</dbReference>
<evidence type="ECO:0000313" key="1">
    <source>
        <dbReference type="EMBL" id="QAA32532.1"/>
    </source>
</evidence>
<evidence type="ECO:0000313" key="2">
    <source>
        <dbReference type="Proteomes" id="UP000286268"/>
    </source>
</evidence>
<dbReference type="SUPFAM" id="SSF53474">
    <property type="entry name" value="alpha/beta-Hydrolases"/>
    <property type="match status" value="1"/>
</dbReference>
<dbReference type="Proteomes" id="UP000286268">
    <property type="component" value="Chromosome"/>
</dbReference>
<sequence>MLKHLDAWSSFNSDKSNPFYEKVDMDNIALMGHSRGGDAVTTAALFNTLTKSPDNSDISFKFNYKIKSVIAIAPSYGQYRPADKFTKIKNVNYLLLQGANDDDVSNFSGRWQYNNVSFDKDTDYFKSLLYIYKANHGQFNTVWGDTDIPGTIGGWLLDRKPLLKASEQQEVAKVYISAFLETTLKNNQSYKPMFENYQYASKWLPKSAYINDYQDSKFKTISNFEEDQDLTTGSLKGVTLSGRNLSYSEKNQGFKNPNNAFQDNSVLSINLKKADSSYKIDLSEDVLKTLQLKTDSKLSLSVASNDEASYKKGSFDSKYFTIKATDKNGNSAIVKLENYNILHPSIGVKMSKLYFFTKGRFGGDFEPVLQVFNIPLKDFKAANSNFNTDNLKSIEFVFDKDKQGNLMIDDIGIE</sequence>
<gene>
    <name evidence="1" type="ORF">C1I91_13320</name>
</gene>
<organism evidence="1 2">
    <name type="scientific">Clostridium manihotivorum</name>
    <dbReference type="NCBI Taxonomy" id="2320868"/>
    <lineage>
        <taxon>Bacteria</taxon>
        <taxon>Bacillati</taxon>
        <taxon>Bacillota</taxon>
        <taxon>Clostridia</taxon>
        <taxon>Eubacteriales</taxon>
        <taxon>Clostridiaceae</taxon>
        <taxon>Clostridium</taxon>
    </lineage>
</organism>
<accession>A0A410DU74</accession>
<name>A0A410DU74_9CLOT</name>
<dbReference type="RefSeq" id="WP_128213321.1">
    <property type="nucleotide sequence ID" value="NZ_CP025746.1"/>
</dbReference>
<dbReference type="AlphaFoldDB" id="A0A410DU74"/>
<keyword evidence="2" id="KW-1185">Reference proteome</keyword>
<proteinExistence type="predicted"/>
<reference evidence="1 2" key="1">
    <citation type="submission" date="2018-01" db="EMBL/GenBank/DDBJ databases">
        <title>Genome Sequencing and Assembly of Anaerobacter polyendosporus strain CT4.</title>
        <authorList>
            <person name="Tachaapaikoon C."/>
            <person name="Sutheeworapong S."/>
            <person name="Jenjaroenpun P."/>
            <person name="Wongsurawat T."/>
            <person name="Nookeaw I."/>
            <person name="Cheawchanlertfa P."/>
            <person name="Kosugi A."/>
            <person name="Cheevadhanarak S."/>
            <person name="Ratanakhanokchai K."/>
        </authorList>
    </citation>
    <scope>NUCLEOTIDE SEQUENCE [LARGE SCALE GENOMIC DNA]</scope>
    <source>
        <strain evidence="1 2">CT4</strain>
    </source>
</reference>
<dbReference type="OrthoDB" id="9808543at2"/>
<dbReference type="EMBL" id="CP025746">
    <property type="protein sequence ID" value="QAA32532.1"/>
    <property type="molecule type" value="Genomic_DNA"/>
</dbReference>